<keyword evidence="4" id="KW-0539">Nucleus</keyword>
<feature type="domain" description="THO complex subunitTHOC2 C-terminal" evidence="7">
    <location>
        <begin position="838"/>
        <end position="1124"/>
    </location>
</feature>
<organism evidence="10 11">
    <name type="scientific">Panagrellus redivivus</name>
    <name type="common">Microworm</name>
    <dbReference type="NCBI Taxonomy" id="6233"/>
    <lineage>
        <taxon>Eukaryota</taxon>
        <taxon>Metazoa</taxon>
        <taxon>Ecdysozoa</taxon>
        <taxon>Nematoda</taxon>
        <taxon>Chromadorea</taxon>
        <taxon>Rhabditida</taxon>
        <taxon>Tylenchina</taxon>
        <taxon>Panagrolaimomorpha</taxon>
        <taxon>Panagrolaimoidea</taxon>
        <taxon>Panagrolaimidae</taxon>
        <taxon>Panagrellus</taxon>
    </lineage>
</organism>
<evidence type="ECO:0000313" key="11">
    <source>
        <dbReference type="WBParaSite" id="Pan_g19271.t2"/>
    </source>
</evidence>
<accession>A0A7E4ZV93</accession>
<evidence type="ECO:0000256" key="6">
    <source>
        <dbReference type="SAM" id="MobiDB-lite"/>
    </source>
</evidence>
<feature type="region of interest" description="Disordered" evidence="6">
    <location>
        <begin position="1143"/>
        <end position="1191"/>
    </location>
</feature>
<evidence type="ECO:0000259" key="7">
    <source>
        <dbReference type="Pfam" id="PF11262"/>
    </source>
</evidence>
<dbReference type="AlphaFoldDB" id="A0A7E4ZV93"/>
<dbReference type="InterPro" id="IPR021726">
    <property type="entry name" value="THO_THOC2_N"/>
</dbReference>
<keyword evidence="10" id="KW-1185">Reference proteome</keyword>
<evidence type="ECO:0000259" key="9">
    <source>
        <dbReference type="Pfam" id="PF16134"/>
    </source>
</evidence>
<dbReference type="InterPro" id="IPR021418">
    <property type="entry name" value="THO_THOC2_C"/>
</dbReference>
<dbReference type="InterPro" id="IPR032302">
    <property type="entry name" value="THOC2_N"/>
</dbReference>
<evidence type="ECO:0000256" key="5">
    <source>
        <dbReference type="ARBA" id="ARBA00047033"/>
    </source>
</evidence>
<evidence type="ECO:0000259" key="8">
    <source>
        <dbReference type="Pfam" id="PF11732"/>
    </source>
</evidence>
<feature type="domain" description="THO complex subunitTHOC2 N-terminal" evidence="8">
    <location>
        <begin position="527"/>
        <end position="602"/>
    </location>
</feature>
<dbReference type="WBParaSite" id="Pan_g19271.t2">
    <property type="protein sequence ID" value="Pan_g19271.t2"/>
    <property type="gene ID" value="Pan_g19271"/>
</dbReference>
<feature type="domain" description="THO complex subunit 2 N-terminal" evidence="9">
    <location>
        <begin position="386"/>
        <end position="525"/>
    </location>
</feature>
<dbReference type="Proteomes" id="UP000492821">
    <property type="component" value="Unassembled WGS sequence"/>
</dbReference>
<comment type="subunit">
    <text evidence="5">Component of the THO subcomplex, which is composed of THOC1, THOC2, THOC3, THOC5, THOC6 and THOC7. The THO subcomplex interacts with DDX39B to form the THO-DDX39B complex which multimerizes into a 28-subunit tetrameric assembly. Component of the transcription/export (TREX) complex at least composed of ALYREF/THOC4, DDX39B, SARNP/CIP29, CHTOP and the THO subcomplex; in the complex interacts with THOC1, THOC3, THOC5, THOC7 and DDX39B. TREX seems to have a dynamic structure involving ATP-dependent remodeling. Interacts with POLDIP3 and ZC3H11A.</text>
</comment>
<feature type="region of interest" description="Disordered" evidence="6">
    <location>
        <begin position="875"/>
        <end position="895"/>
    </location>
</feature>
<dbReference type="PANTHER" id="PTHR21597">
    <property type="entry name" value="THO2 PROTEIN"/>
    <property type="match status" value="1"/>
</dbReference>
<sequence length="1191" mass="135197">MAEIEQVIRKVDEEFSKEKPGSIKEHLDVDPELYYDILSAFDTAIDEGGVDYKGNVKLNAQALFPADFNKLEFISCGAEDPVTRQRLVKLKTRLYYKQLKFNLLREEAEGYAKTIAELFAGDKHNDSGRTLSRLQKLIGQFNLDPNRVIDIILECFEANSDRASYYTALLSALKVNKNDLSDSLKRKFIFEEKVDGSVFSLCNLSAIICEQGLIDLIPFFTFLNPEQTAMMASQRKHNELVKSRARKAQVVVTTTVVEARLVEQDENAPQTDTKAAAAVPFHLAFEGQITEDQKLMGDFYNDDVTLAKNMKLGLLCALLERGSFDLGLKLLDKFPKFLPVHRSLRIRTALAKLINASISSLYASIYPPLDGAPSAVPEDSEQVLTVEPVASWNDFVNRTVPMVNELGPYVATNPITAFKLLRLISAFMKDLKTDINLESLKPAIIGILDSAVLPALSLLDGNHAYSDELWELLNTFDYKVRFRLYAHWRNIATPAFLEVQRATVLGRTKYSLKRLSKDTVKLIGRQIGKLSHIHPFAVFEYLLEQVQVFQNLIGPVVDSLRFLTPLELDVMTFCIIDSLASPEKGQLKAEDGTLSMWITALATLIGALYKKFSTDLTGMLQFIVNELKTGKSIDLLILREIISNMSGIDSNVALTENSLEALTGGDVLKQEVLHTATIRNLKRLSSRLRDALLKNDLLATLFILMPQQNNCVAFEDSQHLPLKLAGQLFDQCRETFIQFNNFIQFAFKPEELATLLPDAKTLVSEAYLPIVTVMHFWRENYMREIVSNWRKDLKKLQGGEETAILEDSQIQLAFNSAAKPTITYLEESFQPLYNADYWLDLTPRLFALFWLFDLGDLQVPTALYETLIAKAKSEQAHETSRKRPKEDKARKLKDELKSREEHVHRVASLLQHEADKLFSPIQNRSSQMLRFLQSCILPRAMFSESDAAYCAKFVEVLHRQKTPNLQSMLFFDKIFCDSVYILNGLSETESHAIGKFYQLMLELSLRWHDSSRVFDDECVGFPMLLKVKKTEEGEIKETVGFDEYRSICFKWHFRLTKSFNHLMKEGSYVSKRNALIVMTKILTAFPIVDIHVNSLRKTAETLKDAEKNVRNDLSLQAATYITQLMRKKSATLKPDEFYTIQQKEKAKVEKAPPSKTPEAPVRPSRKRITTTEDSEASSPKKAAPSSRSSKR</sequence>
<feature type="domain" description="THO complex subunit 2 N-terminal" evidence="9">
    <location>
        <begin position="200"/>
        <end position="366"/>
    </location>
</feature>
<feature type="compositionally biased region" description="Basic and acidic residues" evidence="6">
    <location>
        <begin position="1143"/>
        <end position="1152"/>
    </location>
</feature>
<proteinExistence type="inferred from homology"/>
<protein>
    <recommendedName>
        <fullName evidence="3">THO complex subunit 2</fullName>
    </recommendedName>
</protein>
<reference evidence="10" key="1">
    <citation type="journal article" date="2013" name="Genetics">
        <title>The draft genome and transcriptome of Panagrellus redivivus are shaped by the harsh demands of a free-living lifestyle.</title>
        <authorList>
            <person name="Srinivasan J."/>
            <person name="Dillman A.R."/>
            <person name="Macchietto M.G."/>
            <person name="Heikkinen L."/>
            <person name="Lakso M."/>
            <person name="Fracchia K.M."/>
            <person name="Antoshechkin I."/>
            <person name="Mortazavi A."/>
            <person name="Wong G."/>
            <person name="Sternberg P.W."/>
        </authorList>
    </citation>
    <scope>NUCLEOTIDE SEQUENCE [LARGE SCALE GENOMIC DNA]</scope>
    <source>
        <strain evidence="10">MT8872</strain>
    </source>
</reference>
<evidence type="ECO:0000313" key="10">
    <source>
        <dbReference type="Proteomes" id="UP000492821"/>
    </source>
</evidence>
<feature type="domain" description="THO complex subunit 2 N-terminal" evidence="9">
    <location>
        <begin position="84"/>
        <end position="159"/>
    </location>
</feature>
<evidence type="ECO:0000256" key="4">
    <source>
        <dbReference type="ARBA" id="ARBA00023242"/>
    </source>
</evidence>
<dbReference type="PANTHER" id="PTHR21597:SF0">
    <property type="entry name" value="THO COMPLEX SUBUNIT 2"/>
    <property type="match status" value="1"/>
</dbReference>
<comment type="similarity">
    <text evidence="2">Belongs to the THOC2 family.</text>
</comment>
<evidence type="ECO:0000256" key="2">
    <source>
        <dbReference type="ARBA" id="ARBA00007857"/>
    </source>
</evidence>
<dbReference type="GO" id="GO:0003729">
    <property type="term" value="F:mRNA binding"/>
    <property type="evidence" value="ECO:0007669"/>
    <property type="project" value="TreeGrafter"/>
</dbReference>
<name>A0A7E4ZV93_PANRE</name>
<dbReference type="InterPro" id="IPR040007">
    <property type="entry name" value="Tho2"/>
</dbReference>
<reference evidence="11" key="2">
    <citation type="submission" date="2020-10" db="UniProtKB">
        <authorList>
            <consortium name="WormBaseParasite"/>
        </authorList>
    </citation>
    <scope>IDENTIFICATION</scope>
</reference>
<evidence type="ECO:0000256" key="1">
    <source>
        <dbReference type="ARBA" id="ARBA00004123"/>
    </source>
</evidence>
<comment type="subcellular location">
    <subcellularLocation>
        <location evidence="1">Nucleus</location>
    </subcellularLocation>
</comment>
<dbReference type="GO" id="GO:0006406">
    <property type="term" value="P:mRNA export from nucleus"/>
    <property type="evidence" value="ECO:0007669"/>
    <property type="project" value="InterPro"/>
</dbReference>
<dbReference type="GO" id="GO:0006397">
    <property type="term" value="P:mRNA processing"/>
    <property type="evidence" value="ECO:0007669"/>
    <property type="project" value="InterPro"/>
</dbReference>
<evidence type="ECO:0000256" key="3">
    <source>
        <dbReference type="ARBA" id="ARBA00019596"/>
    </source>
</evidence>
<dbReference type="Pfam" id="PF11732">
    <property type="entry name" value="Thoc2"/>
    <property type="match status" value="1"/>
</dbReference>
<dbReference type="GO" id="GO:0000445">
    <property type="term" value="C:THO complex part of transcription export complex"/>
    <property type="evidence" value="ECO:0007669"/>
    <property type="project" value="TreeGrafter"/>
</dbReference>
<dbReference type="Pfam" id="PF11262">
    <property type="entry name" value="Tho2"/>
    <property type="match status" value="1"/>
</dbReference>
<feature type="compositionally biased region" description="Low complexity" evidence="6">
    <location>
        <begin position="1176"/>
        <end position="1191"/>
    </location>
</feature>
<dbReference type="Pfam" id="PF16134">
    <property type="entry name" value="THOC2_N"/>
    <property type="match status" value="3"/>
</dbReference>